<reference evidence="1 2" key="1">
    <citation type="submission" date="2018-05" db="EMBL/GenBank/DDBJ databases">
        <title>Genomic Encyclopedia of Type Strains, Phase IV (KMG-IV): sequencing the most valuable type-strain genomes for metagenomic binning, comparative biology and taxonomic classification.</title>
        <authorList>
            <person name="Goeker M."/>
        </authorList>
    </citation>
    <scope>NUCLEOTIDE SEQUENCE [LARGE SCALE GENOMIC DNA]</scope>
    <source>
        <strain evidence="1 2">DSM 19792</strain>
    </source>
</reference>
<dbReference type="OrthoDB" id="9783759at2"/>
<name>A0A318JBK1_9BURK</name>
<gene>
    <name evidence="1" type="ORF">DFR42_103322</name>
</gene>
<keyword evidence="2" id="KW-1185">Reference proteome</keyword>
<dbReference type="EMBL" id="QJKB01000003">
    <property type="protein sequence ID" value="PXX44053.1"/>
    <property type="molecule type" value="Genomic_DNA"/>
</dbReference>
<organism evidence="1 2">
    <name type="scientific">Undibacterium pigrum</name>
    <dbReference type="NCBI Taxonomy" id="401470"/>
    <lineage>
        <taxon>Bacteria</taxon>
        <taxon>Pseudomonadati</taxon>
        <taxon>Pseudomonadota</taxon>
        <taxon>Betaproteobacteria</taxon>
        <taxon>Burkholderiales</taxon>
        <taxon>Oxalobacteraceae</taxon>
        <taxon>Undibacterium</taxon>
    </lineage>
</organism>
<evidence type="ECO:0000313" key="2">
    <source>
        <dbReference type="Proteomes" id="UP000247792"/>
    </source>
</evidence>
<dbReference type="Pfam" id="PF07394">
    <property type="entry name" value="DUF1501"/>
    <property type="match status" value="1"/>
</dbReference>
<accession>A0A318JBK1</accession>
<dbReference type="PANTHER" id="PTHR43737">
    <property type="entry name" value="BLL7424 PROTEIN"/>
    <property type="match status" value="1"/>
</dbReference>
<dbReference type="AlphaFoldDB" id="A0A318JBK1"/>
<protein>
    <submittedName>
        <fullName evidence="1">Uncharacterized protein DUF1501</fullName>
    </submittedName>
</protein>
<dbReference type="SUPFAM" id="SSF53649">
    <property type="entry name" value="Alkaline phosphatase-like"/>
    <property type="match status" value="1"/>
</dbReference>
<dbReference type="PANTHER" id="PTHR43737:SF1">
    <property type="entry name" value="DUF1501 DOMAIN-CONTAINING PROTEIN"/>
    <property type="match status" value="1"/>
</dbReference>
<comment type="caution">
    <text evidence="1">The sequence shown here is derived from an EMBL/GenBank/DDBJ whole genome shotgun (WGS) entry which is preliminary data.</text>
</comment>
<sequence>MTNKSRRDFLSHAGLGLGGLGLSGLTAGGLLGGGLLSSAQAATFDDPLALKVAHHAAKAKSVIWLHMAGAPSTLDLFDYKPDLIKLAGQPMPDSFSKNLKTATDGGVGALYATKRTWKQHGESGAWFSDLVPNIAKQADDICFIKGSKTEGSTHVISSLKLHTSALTPGRPALGAWITYGLGSANPDLPSFVVLPTGYDNSGGGRGQTIWSSGFLPATYQGTAFRQGDSPILHLDRPSVVSSAEQKNTLDLIRKLNTQHASRYPSDSELEARNRSYDLAYRMESSAPEAVDLNKESKETKAAYGLDDDATKDYGTNLLRARRLVERGVRFIHVISGSNDKTYGSWDAHNNIEKNHAVMAKSVDKPIGALLADLKARGLLDSTLVVWTSEFGRTPYGQTGDGRDHNPWGYTTWIAGGGSKGGYTHGSTDAIGLRAETGLVDTYDLQATVLHLLGLNYRNLTYTHQGRSERATTVFGEVVKELIA</sequence>
<dbReference type="Proteomes" id="UP000247792">
    <property type="component" value="Unassembled WGS sequence"/>
</dbReference>
<dbReference type="PROSITE" id="PS51318">
    <property type="entry name" value="TAT"/>
    <property type="match status" value="1"/>
</dbReference>
<dbReference type="InterPro" id="IPR017850">
    <property type="entry name" value="Alkaline_phosphatase_core_sf"/>
</dbReference>
<proteinExistence type="predicted"/>
<dbReference type="InterPro" id="IPR010869">
    <property type="entry name" value="DUF1501"/>
</dbReference>
<evidence type="ECO:0000313" key="1">
    <source>
        <dbReference type="EMBL" id="PXX44053.1"/>
    </source>
</evidence>
<dbReference type="RefSeq" id="WP_110255306.1">
    <property type="nucleotide sequence ID" value="NZ_QJKB01000003.1"/>
</dbReference>
<dbReference type="Gene3D" id="3.40.720.10">
    <property type="entry name" value="Alkaline Phosphatase, subunit A"/>
    <property type="match status" value="1"/>
</dbReference>
<dbReference type="InterPro" id="IPR006311">
    <property type="entry name" value="TAT_signal"/>
</dbReference>